<reference evidence="1" key="1">
    <citation type="submission" date="2014-11" db="EMBL/GenBank/DDBJ databases">
        <authorList>
            <person name="Amaro Gonzalez C."/>
        </authorList>
    </citation>
    <scope>NUCLEOTIDE SEQUENCE</scope>
</reference>
<dbReference type="AlphaFoldDB" id="A0A0E9T072"/>
<sequence>MFRKTDLICCDRMFRKTELMKCECVFRTDFNLSQNVFRKKDCSNKREWPDSGF</sequence>
<proteinExistence type="predicted"/>
<organism evidence="1">
    <name type="scientific">Anguilla anguilla</name>
    <name type="common">European freshwater eel</name>
    <name type="synonym">Muraena anguilla</name>
    <dbReference type="NCBI Taxonomy" id="7936"/>
    <lineage>
        <taxon>Eukaryota</taxon>
        <taxon>Metazoa</taxon>
        <taxon>Chordata</taxon>
        <taxon>Craniata</taxon>
        <taxon>Vertebrata</taxon>
        <taxon>Euteleostomi</taxon>
        <taxon>Actinopterygii</taxon>
        <taxon>Neopterygii</taxon>
        <taxon>Teleostei</taxon>
        <taxon>Anguilliformes</taxon>
        <taxon>Anguillidae</taxon>
        <taxon>Anguilla</taxon>
    </lineage>
</organism>
<reference evidence="1" key="2">
    <citation type="journal article" date="2015" name="Fish Shellfish Immunol.">
        <title>Early steps in the European eel (Anguilla anguilla)-Vibrio vulnificus interaction in the gills: Role of the RtxA13 toxin.</title>
        <authorList>
            <person name="Callol A."/>
            <person name="Pajuelo D."/>
            <person name="Ebbesson L."/>
            <person name="Teles M."/>
            <person name="MacKenzie S."/>
            <person name="Amaro C."/>
        </authorList>
    </citation>
    <scope>NUCLEOTIDE SEQUENCE</scope>
</reference>
<protein>
    <submittedName>
        <fullName evidence="1">Uncharacterized protein</fullName>
    </submittedName>
</protein>
<dbReference type="EMBL" id="GBXM01061680">
    <property type="protein sequence ID" value="JAH46897.1"/>
    <property type="molecule type" value="Transcribed_RNA"/>
</dbReference>
<name>A0A0E9T072_ANGAN</name>
<evidence type="ECO:0000313" key="1">
    <source>
        <dbReference type="EMBL" id="JAH46897.1"/>
    </source>
</evidence>
<accession>A0A0E9T072</accession>